<comment type="caution">
    <text evidence="1">The sequence shown here is derived from an EMBL/GenBank/DDBJ whole genome shotgun (WGS) entry which is preliminary data.</text>
</comment>
<proteinExistence type="predicted"/>
<dbReference type="Gene3D" id="3.40.50.300">
    <property type="entry name" value="P-loop containing nucleotide triphosphate hydrolases"/>
    <property type="match status" value="2"/>
</dbReference>
<dbReference type="InterPro" id="IPR040632">
    <property type="entry name" value="Sulfotransfer_4"/>
</dbReference>
<dbReference type="AlphaFoldDB" id="A0AAD6X558"/>
<dbReference type="InterPro" id="IPR027417">
    <property type="entry name" value="P-loop_NTPase"/>
</dbReference>
<dbReference type="PANTHER" id="PTHR36978:SF4">
    <property type="entry name" value="P-LOOP CONTAINING NUCLEOSIDE TRIPHOSPHATE HYDROLASE PROTEIN"/>
    <property type="match status" value="1"/>
</dbReference>
<keyword evidence="2" id="KW-1185">Reference proteome</keyword>
<dbReference type="Proteomes" id="UP001218188">
    <property type="component" value="Unassembled WGS sequence"/>
</dbReference>
<gene>
    <name evidence="1" type="ORF">C8F04DRAFT_1182490</name>
</gene>
<accession>A0AAD6X558</accession>
<dbReference type="EMBL" id="JARJCM010000051">
    <property type="protein sequence ID" value="KAJ7035331.1"/>
    <property type="molecule type" value="Genomic_DNA"/>
</dbReference>
<organism evidence="1 2">
    <name type="scientific">Mycena alexandri</name>
    <dbReference type="NCBI Taxonomy" id="1745969"/>
    <lineage>
        <taxon>Eukaryota</taxon>
        <taxon>Fungi</taxon>
        <taxon>Dikarya</taxon>
        <taxon>Basidiomycota</taxon>
        <taxon>Agaricomycotina</taxon>
        <taxon>Agaricomycetes</taxon>
        <taxon>Agaricomycetidae</taxon>
        <taxon>Agaricales</taxon>
        <taxon>Marasmiineae</taxon>
        <taxon>Mycenaceae</taxon>
        <taxon>Mycena</taxon>
    </lineage>
</organism>
<sequence length="140" mass="15878">MNPYENVARKYLFAKELIEAYPDTKVILTIRDPTRGRDLRGVAESQICKQSSEAGRVCLDGGLRDGKLEKPGFTVQYDYVGTLIPAERLLEFGVKEGWGPLCTFLGNEILHEPFIKLFETAAFQSMSKEWKIKGVQNDIY</sequence>
<evidence type="ECO:0000313" key="2">
    <source>
        <dbReference type="Proteomes" id="UP001218188"/>
    </source>
</evidence>
<reference evidence="1" key="1">
    <citation type="submission" date="2023-03" db="EMBL/GenBank/DDBJ databases">
        <title>Massive genome expansion in bonnet fungi (Mycena s.s.) driven by repeated elements and novel gene families across ecological guilds.</title>
        <authorList>
            <consortium name="Lawrence Berkeley National Laboratory"/>
            <person name="Harder C.B."/>
            <person name="Miyauchi S."/>
            <person name="Viragh M."/>
            <person name="Kuo A."/>
            <person name="Thoen E."/>
            <person name="Andreopoulos B."/>
            <person name="Lu D."/>
            <person name="Skrede I."/>
            <person name="Drula E."/>
            <person name="Henrissat B."/>
            <person name="Morin E."/>
            <person name="Kohler A."/>
            <person name="Barry K."/>
            <person name="LaButti K."/>
            <person name="Morin E."/>
            <person name="Salamov A."/>
            <person name="Lipzen A."/>
            <person name="Mereny Z."/>
            <person name="Hegedus B."/>
            <person name="Baldrian P."/>
            <person name="Stursova M."/>
            <person name="Weitz H."/>
            <person name="Taylor A."/>
            <person name="Grigoriev I.V."/>
            <person name="Nagy L.G."/>
            <person name="Martin F."/>
            <person name="Kauserud H."/>
        </authorList>
    </citation>
    <scope>NUCLEOTIDE SEQUENCE</scope>
    <source>
        <strain evidence="1">CBHHK200</strain>
    </source>
</reference>
<name>A0AAD6X558_9AGAR</name>
<dbReference type="Pfam" id="PF17784">
    <property type="entry name" value="Sulfotransfer_4"/>
    <property type="match status" value="2"/>
</dbReference>
<evidence type="ECO:0000313" key="1">
    <source>
        <dbReference type="EMBL" id="KAJ7035331.1"/>
    </source>
</evidence>
<protein>
    <submittedName>
        <fullName evidence="1">Uncharacterized protein</fullName>
    </submittedName>
</protein>
<dbReference type="PANTHER" id="PTHR36978">
    <property type="entry name" value="P-LOOP CONTAINING NUCLEOTIDE TRIPHOSPHATE HYDROLASE"/>
    <property type="match status" value="1"/>
</dbReference>